<proteinExistence type="predicted"/>
<dbReference type="InterPro" id="IPR016566">
    <property type="entry name" value="UCP010219"/>
</dbReference>
<feature type="transmembrane region" description="Helical" evidence="1">
    <location>
        <begin position="187"/>
        <end position="211"/>
    </location>
</feature>
<reference evidence="2 3" key="1">
    <citation type="submission" date="2018-03" db="EMBL/GenBank/DDBJ databases">
        <title>Genomic Encyclopedia of Archaeal and Bacterial Type Strains, Phase II (KMG-II): from individual species to whole genera.</title>
        <authorList>
            <person name="Goeker M."/>
        </authorList>
    </citation>
    <scope>NUCLEOTIDE SEQUENCE [LARGE SCALE GENOMIC DNA]</scope>
    <source>
        <strain evidence="2 3">DSM 45312</strain>
    </source>
</reference>
<dbReference type="Pfam" id="PF11361">
    <property type="entry name" value="DUF3159"/>
    <property type="match status" value="1"/>
</dbReference>
<sequence>MAPLEETANDRNGETARAAQPVDVQQTVLDQVGGPMGMVYSTIPVVLFAAAVPFASLPVAIGGSIAVALALAVFRMWRGEKFMAAMGGVFGVAAAGGVSAVTGEAADFFLIGIVAAGLAFVGSLISQIARRPVTGMIWNAVHGGKYAWREDRPTLLAHDIATTAVTLMFAARYGVQQWLYLADSTTGLAIADTVTGFPLTAVAALPVIWAFRRSTKRLIKPATA</sequence>
<keyword evidence="1" id="KW-0812">Transmembrane</keyword>
<keyword evidence="1" id="KW-1133">Transmembrane helix</keyword>
<dbReference type="Proteomes" id="UP000240542">
    <property type="component" value="Unassembled WGS sequence"/>
</dbReference>
<evidence type="ECO:0000313" key="2">
    <source>
        <dbReference type="EMBL" id="PSK95433.1"/>
    </source>
</evidence>
<dbReference type="EMBL" id="PYGA01000015">
    <property type="protein sequence ID" value="PSK95433.1"/>
    <property type="molecule type" value="Genomic_DNA"/>
</dbReference>
<feature type="transmembrane region" description="Helical" evidence="1">
    <location>
        <begin position="82"/>
        <end position="102"/>
    </location>
</feature>
<feature type="transmembrane region" description="Helical" evidence="1">
    <location>
        <begin position="45"/>
        <end position="70"/>
    </location>
</feature>
<name>A0A2P8DDX5_9ACTN</name>
<organism evidence="2 3">
    <name type="scientific">Murinocardiopsis flavida</name>
    <dbReference type="NCBI Taxonomy" id="645275"/>
    <lineage>
        <taxon>Bacteria</taxon>
        <taxon>Bacillati</taxon>
        <taxon>Actinomycetota</taxon>
        <taxon>Actinomycetes</taxon>
        <taxon>Streptosporangiales</taxon>
        <taxon>Nocardiopsidaceae</taxon>
        <taxon>Murinocardiopsis</taxon>
    </lineage>
</organism>
<evidence type="ECO:0000313" key="3">
    <source>
        <dbReference type="Proteomes" id="UP000240542"/>
    </source>
</evidence>
<evidence type="ECO:0000256" key="1">
    <source>
        <dbReference type="SAM" id="Phobius"/>
    </source>
</evidence>
<keyword evidence="3" id="KW-1185">Reference proteome</keyword>
<feature type="transmembrane region" description="Helical" evidence="1">
    <location>
        <begin position="108"/>
        <end position="129"/>
    </location>
</feature>
<comment type="caution">
    <text evidence="2">The sequence shown here is derived from an EMBL/GenBank/DDBJ whole genome shotgun (WGS) entry which is preliminary data.</text>
</comment>
<dbReference type="RefSeq" id="WP_106584766.1">
    <property type="nucleotide sequence ID" value="NZ_PYGA01000015.1"/>
</dbReference>
<accession>A0A2P8DDX5</accession>
<keyword evidence="1" id="KW-0472">Membrane</keyword>
<protein>
    <submittedName>
        <fullName evidence="2">Uncharacterized protein DUF3159</fullName>
    </submittedName>
</protein>
<dbReference type="OrthoDB" id="5244221at2"/>
<dbReference type="AlphaFoldDB" id="A0A2P8DDX5"/>
<gene>
    <name evidence="2" type="ORF">CLV63_11593</name>
</gene>